<comment type="caution">
    <text evidence="2">The sequence shown here is derived from an EMBL/GenBank/DDBJ whole genome shotgun (WGS) entry which is preliminary data.</text>
</comment>
<dbReference type="SUPFAM" id="SSF55811">
    <property type="entry name" value="Nudix"/>
    <property type="match status" value="1"/>
</dbReference>
<evidence type="ECO:0000313" key="2">
    <source>
        <dbReference type="EMBL" id="MBL0393969.1"/>
    </source>
</evidence>
<dbReference type="PROSITE" id="PS51462">
    <property type="entry name" value="NUDIX"/>
    <property type="match status" value="1"/>
</dbReference>
<dbReference type="SUPFAM" id="SSF52374">
    <property type="entry name" value="Nucleotidylyl transferase"/>
    <property type="match status" value="1"/>
</dbReference>
<dbReference type="GO" id="GO:0016779">
    <property type="term" value="F:nucleotidyltransferase activity"/>
    <property type="evidence" value="ECO:0007669"/>
    <property type="project" value="UniProtKB-KW"/>
</dbReference>
<dbReference type="PANTHER" id="PTHR43736">
    <property type="entry name" value="ADP-RIBOSE PYROPHOSPHATASE"/>
    <property type="match status" value="1"/>
</dbReference>
<feature type="domain" description="Nudix hydrolase" evidence="1">
    <location>
        <begin position="205"/>
        <end position="341"/>
    </location>
</feature>
<keyword evidence="3" id="KW-1185">Reference proteome</keyword>
<dbReference type="Pfam" id="PF00293">
    <property type="entry name" value="NUDIX"/>
    <property type="match status" value="1"/>
</dbReference>
<gene>
    <name evidence="2" type="ORF">JJ685_22720</name>
</gene>
<dbReference type="Gene3D" id="3.40.50.620">
    <property type="entry name" value="HUPs"/>
    <property type="match status" value="1"/>
</dbReference>
<keyword evidence="2" id="KW-0548">Nucleotidyltransferase</keyword>
<dbReference type="InterPro" id="IPR004821">
    <property type="entry name" value="Cyt_trans-like"/>
</dbReference>
<dbReference type="InterPro" id="IPR014729">
    <property type="entry name" value="Rossmann-like_a/b/a_fold"/>
</dbReference>
<dbReference type="Proteomes" id="UP000599109">
    <property type="component" value="Unassembled WGS sequence"/>
</dbReference>
<dbReference type="Pfam" id="PF01467">
    <property type="entry name" value="CTP_transf_like"/>
    <property type="match status" value="1"/>
</dbReference>
<sequence length="356" mass="39942">MKEDRPEWAACIGRFQLLHDAQLALIRKGLELAPRCAVLVGSAFQARSPRNPFTFQERVATIRLALSEDERERVDFAAIREVFDEKRWAAQVRSAMAKLTGSDRTRIVLVGHRKDPTSDYLDDFPGWPLHDIGRLGEIHGKALRAALFGSDSLDAALAAIGSQVPASTLDFLRAWAQLPFLDKLREEWRELAEEHDKWACAPYPPVFVTVDAVVRVADQVLLIRRGRAPGKGLLAVPGGFIEQRETAYQSAVRELQEETGFELFPSEMDHALKAARVFDHPDRSQRGRVITHAFYFDFGARMLPEIAGSDDAAEARWVPIAELPSLEEQFHDDHFHILDSFLGITEDATLKSPAPD</sequence>
<dbReference type="Gene3D" id="3.90.79.10">
    <property type="entry name" value="Nucleoside Triphosphate Pyrophosphohydrolase"/>
    <property type="match status" value="1"/>
</dbReference>
<name>A0A936Z2W2_9BURK</name>
<dbReference type="PANTHER" id="PTHR43736:SF1">
    <property type="entry name" value="DIHYDRONEOPTERIN TRIPHOSPHATE DIPHOSPHATASE"/>
    <property type="match status" value="1"/>
</dbReference>
<dbReference type="EMBL" id="JAEQNE010000007">
    <property type="protein sequence ID" value="MBL0393969.1"/>
    <property type="molecule type" value="Genomic_DNA"/>
</dbReference>
<dbReference type="RefSeq" id="WP_201676645.1">
    <property type="nucleotide sequence ID" value="NZ_JAEQNE010000007.1"/>
</dbReference>
<evidence type="ECO:0000259" key="1">
    <source>
        <dbReference type="PROSITE" id="PS51462"/>
    </source>
</evidence>
<accession>A0A936Z2W2</accession>
<protein>
    <submittedName>
        <fullName evidence="2">Bifunctional nicotinamide-nucleotide adenylyltransferase/Nudix hydroxylase</fullName>
    </submittedName>
</protein>
<dbReference type="CDD" id="cd18873">
    <property type="entry name" value="NUDIX_NadM_like"/>
    <property type="match status" value="1"/>
</dbReference>
<dbReference type="InterPro" id="IPR015797">
    <property type="entry name" value="NUDIX_hydrolase-like_dom_sf"/>
</dbReference>
<proteinExistence type="predicted"/>
<organism evidence="2 3">
    <name type="scientific">Ramlibacter monticola</name>
    <dbReference type="NCBI Taxonomy" id="1926872"/>
    <lineage>
        <taxon>Bacteria</taxon>
        <taxon>Pseudomonadati</taxon>
        <taxon>Pseudomonadota</taxon>
        <taxon>Betaproteobacteria</taxon>
        <taxon>Burkholderiales</taxon>
        <taxon>Comamonadaceae</taxon>
        <taxon>Ramlibacter</taxon>
    </lineage>
</organism>
<dbReference type="AlphaFoldDB" id="A0A936Z2W2"/>
<reference evidence="2 3" key="1">
    <citation type="journal article" date="2017" name="Int. J. Syst. Evol. Microbiol.">
        <title>Ramlibacter monticola sp. nov., isolated from forest soil.</title>
        <authorList>
            <person name="Chaudhary D.K."/>
            <person name="Kim J."/>
        </authorList>
    </citation>
    <scope>NUCLEOTIDE SEQUENCE [LARGE SCALE GENOMIC DNA]</scope>
    <source>
        <strain evidence="2 3">KACC 19175</strain>
    </source>
</reference>
<keyword evidence="2" id="KW-0808">Transferase</keyword>
<evidence type="ECO:0000313" key="3">
    <source>
        <dbReference type="Proteomes" id="UP000599109"/>
    </source>
</evidence>
<dbReference type="InterPro" id="IPR000086">
    <property type="entry name" value="NUDIX_hydrolase_dom"/>
</dbReference>